<sequence length="86" mass="9709">MVFDRGHQRDVRVAIGDNDTGDAATDLASELSRLKDEHRDLDGAIEALKLGIAGDQLQIQRLKKRKLFLRDRIAHLEDQIHPDIIA</sequence>
<reference evidence="1 2" key="1">
    <citation type="submission" date="2019-07" db="EMBL/GenBank/DDBJ databases">
        <title>Whole genome shotgun sequence of Methylobacterium haplocladii NBRC 107714.</title>
        <authorList>
            <person name="Hosoyama A."/>
            <person name="Uohara A."/>
            <person name="Ohji S."/>
            <person name="Ichikawa N."/>
        </authorList>
    </citation>
    <scope>NUCLEOTIDE SEQUENCE [LARGE SCALE GENOMIC DNA]</scope>
    <source>
        <strain evidence="1 2">NBRC 107714</strain>
    </source>
</reference>
<dbReference type="Pfam" id="PF04325">
    <property type="entry name" value="DUF465"/>
    <property type="match status" value="1"/>
</dbReference>
<evidence type="ECO:0000313" key="2">
    <source>
        <dbReference type="Proteomes" id="UP000321258"/>
    </source>
</evidence>
<gene>
    <name evidence="1" type="ORF">MHA02_28520</name>
</gene>
<dbReference type="Gene3D" id="6.10.280.50">
    <property type="match status" value="1"/>
</dbReference>
<keyword evidence="2" id="KW-1185">Reference proteome</keyword>
<accession>A0A512IRX0</accession>
<dbReference type="AlphaFoldDB" id="A0A512IRX0"/>
<dbReference type="Proteomes" id="UP000321258">
    <property type="component" value="Unassembled WGS sequence"/>
</dbReference>
<evidence type="ECO:0008006" key="3">
    <source>
        <dbReference type="Google" id="ProtNLM"/>
    </source>
</evidence>
<comment type="caution">
    <text evidence="1">The sequence shown here is derived from an EMBL/GenBank/DDBJ whole genome shotgun (WGS) entry which is preliminary data.</text>
</comment>
<name>A0A512IRX0_9HYPH</name>
<dbReference type="OrthoDB" id="7869924at2"/>
<dbReference type="EMBL" id="BJZT01000031">
    <property type="protein sequence ID" value="GEP00465.1"/>
    <property type="molecule type" value="Genomic_DNA"/>
</dbReference>
<proteinExistence type="predicted"/>
<evidence type="ECO:0000313" key="1">
    <source>
        <dbReference type="EMBL" id="GEP00465.1"/>
    </source>
</evidence>
<protein>
    <recommendedName>
        <fullName evidence="3">DUF465 domain-containing protein</fullName>
    </recommendedName>
</protein>
<dbReference type="InterPro" id="IPR038444">
    <property type="entry name" value="DUF465_sf"/>
</dbReference>
<organism evidence="1 2">
    <name type="scientific">Methylobacterium haplocladii</name>
    <dbReference type="NCBI Taxonomy" id="1176176"/>
    <lineage>
        <taxon>Bacteria</taxon>
        <taxon>Pseudomonadati</taxon>
        <taxon>Pseudomonadota</taxon>
        <taxon>Alphaproteobacteria</taxon>
        <taxon>Hyphomicrobiales</taxon>
        <taxon>Methylobacteriaceae</taxon>
        <taxon>Methylobacterium</taxon>
    </lineage>
</organism>
<dbReference type="InterPro" id="IPR007420">
    <property type="entry name" value="DUF465"/>
</dbReference>